<keyword evidence="1" id="KW-1133">Transmembrane helix</keyword>
<protein>
    <submittedName>
        <fullName evidence="2">Uncharacterized protein</fullName>
    </submittedName>
</protein>
<sequence length="103" mass="11772">MKAYFNGMHGMAVMVGIIIINSCAVHNKSIRFTLVWSRVQRINYSNYSKVSMVYITWLGSTGEYRVSSKYSVDLLVEEEDGGDDGYDNIKRVCMCAEEWNGRL</sequence>
<dbReference type="EMBL" id="ML978075">
    <property type="protein sequence ID" value="KAF2011016.1"/>
    <property type="molecule type" value="Genomic_DNA"/>
</dbReference>
<feature type="transmembrane region" description="Helical" evidence="1">
    <location>
        <begin position="6"/>
        <end position="25"/>
    </location>
</feature>
<keyword evidence="3" id="KW-1185">Reference proteome</keyword>
<dbReference type="GeneID" id="54291744"/>
<evidence type="ECO:0000256" key="1">
    <source>
        <dbReference type="SAM" id="Phobius"/>
    </source>
</evidence>
<keyword evidence="1" id="KW-0812">Transmembrane</keyword>
<organism evidence="2 3">
    <name type="scientific">Aaosphaeria arxii CBS 175.79</name>
    <dbReference type="NCBI Taxonomy" id="1450172"/>
    <lineage>
        <taxon>Eukaryota</taxon>
        <taxon>Fungi</taxon>
        <taxon>Dikarya</taxon>
        <taxon>Ascomycota</taxon>
        <taxon>Pezizomycotina</taxon>
        <taxon>Dothideomycetes</taxon>
        <taxon>Pleosporomycetidae</taxon>
        <taxon>Pleosporales</taxon>
        <taxon>Pleosporales incertae sedis</taxon>
        <taxon>Aaosphaeria</taxon>
    </lineage>
</organism>
<evidence type="ECO:0000313" key="3">
    <source>
        <dbReference type="Proteomes" id="UP000799778"/>
    </source>
</evidence>
<evidence type="ECO:0000313" key="2">
    <source>
        <dbReference type="EMBL" id="KAF2011016.1"/>
    </source>
</evidence>
<dbReference type="Proteomes" id="UP000799778">
    <property type="component" value="Unassembled WGS sequence"/>
</dbReference>
<gene>
    <name evidence="2" type="ORF">BU24DRAFT_51155</name>
</gene>
<reference evidence="2" key="1">
    <citation type="journal article" date="2020" name="Stud. Mycol.">
        <title>101 Dothideomycetes genomes: a test case for predicting lifestyles and emergence of pathogens.</title>
        <authorList>
            <person name="Haridas S."/>
            <person name="Albert R."/>
            <person name="Binder M."/>
            <person name="Bloem J."/>
            <person name="Labutti K."/>
            <person name="Salamov A."/>
            <person name="Andreopoulos B."/>
            <person name="Baker S."/>
            <person name="Barry K."/>
            <person name="Bills G."/>
            <person name="Bluhm B."/>
            <person name="Cannon C."/>
            <person name="Castanera R."/>
            <person name="Culley D."/>
            <person name="Daum C."/>
            <person name="Ezra D."/>
            <person name="Gonzalez J."/>
            <person name="Henrissat B."/>
            <person name="Kuo A."/>
            <person name="Liang C."/>
            <person name="Lipzen A."/>
            <person name="Lutzoni F."/>
            <person name="Magnuson J."/>
            <person name="Mondo S."/>
            <person name="Nolan M."/>
            <person name="Ohm R."/>
            <person name="Pangilinan J."/>
            <person name="Park H.-J."/>
            <person name="Ramirez L."/>
            <person name="Alfaro M."/>
            <person name="Sun H."/>
            <person name="Tritt A."/>
            <person name="Yoshinaga Y."/>
            <person name="Zwiers L.-H."/>
            <person name="Turgeon B."/>
            <person name="Goodwin S."/>
            <person name="Spatafora J."/>
            <person name="Crous P."/>
            <person name="Grigoriev I."/>
        </authorList>
    </citation>
    <scope>NUCLEOTIDE SEQUENCE</scope>
    <source>
        <strain evidence="2">CBS 175.79</strain>
    </source>
</reference>
<keyword evidence="1" id="KW-0472">Membrane</keyword>
<accession>A0A6A5XDW5</accession>
<dbReference type="RefSeq" id="XP_033379355.1">
    <property type="nucleotide sequence ID" value="XM_033534347.1"/>
</dbReference>
<proteinExistence type="predicted"/>
<name>A0A6A5XDW5_9PLEO</name>
<dbReference type="AlphaFoldDB" id="A0A6A5XDW5"/>